<dbReference type="EMBL" id="SJPF01000001">
    <property type="protein sequence ID" value="TWT38473.1"/>
    <property type="molecule type" value="Genomic_DNA"/>
</dbReference>
<gene>
    <name evidence="1" type="ORF">Enr8_01650</name>
</gene>
<comment type="caution">
    <text evidence="1">The sequence shown here is derived from an EMBL/GenBank/DDBJ whole genome shotgun (WGS) entry which is preliminary data.</text>
</comment>
<evidence type="ECO:0000313" key="1">
    <source>
        <dbReference type="EMBL" id="TWT38473.1"/>
    </source>
</evidence>
<name>A0A5C5VKF7_9BACT</name>
<dbReference type="Proteomes" id="UP000318878">
    <property type="component" value="Unassembled WGS sequence"/>
</dbReference>
<reference evidence="1 2" key="1">
    <citation type="submission" date="2019-02" db="EMBL/GenBank/DDBJ databases">
        <title>Deep-cultivation of Planctomycetes and their phenomic and genomic characterization uncovers novel biology.</title>
        <authorList>
            <person name="Wiegand S."/>
            <person name="Jogler M."/>
            <person name="Boedeker C."/>
            <person name="Pinto D."/>
            <person name="Vollmers J."/>
            <person name="Rivas-Marin E."/>
            <person name="Kohn T."/>
            <person name="Peeters S.H."/>
            <person name="Heuer A."/>
            <person name="Rast P."/>
            <person name="Oberbeckmann S."/>
            <person name="Bunk B."/>
            <person name="Jeske O."/>
            <person name="Meyerdierks A."/>
            <person name="Storesund J.E."/>
            <person name="Kallscheuer N."/>
            <person name="Luecker S."/>
            <person name="Lage O.M."/>
            <person name="Pohl T."/>
            <person name="Merkel B.J."/>
            <person name="Hornburger P."/>
            <person name="Mueller R.-W."/>
            <person name="Bruemmer F."/>
            <person name="Labrenz M."/>
            <person name="Spormann A.M."/>
            <person name="Op Den Camp H."/>
            <person name="Overmann J."/>
            <person name="Amann R."/>
            <person name="Jetten M.S.M."/>
            <person name="Mascher T."/>
            <person name="Medema M.H."/>
            <person name="Devos D.P."/>
            <person name="Kaster A.-K."/>
            <person name="Ovreas L."/>
            <person name="Rohde M."/>
            <person name="Galperin M.Y."/>
            <person name="Jogler C."/>
        </authorList>
    </citation>
    <scope>NUCLEOTIDE SEQUENCE [LARGE SCALE GENOMIC DNA]</scope>
    <source>
        <strain evidence="1 2">Enr8</strain>
    </source>
</reference>
<dbReference type="RefSeq" id="WP_261342393.1">
    <property type="nucleotide sequence ID" value="NZ_SJPF01000001.1"/>
</dbReference>
<dbReference type="AlphaFoldDB" id="A0A5C5VKF7"/>
<keyword evidence="2" id="KW-1185">Reference proteome</keyword>
<evidence type="ECO:0000313" key="2">
    <source>
        <dbReference type="Proteomes" id="UP000318878"/>
    </source>
</evidence>
<organism evidence="1 2">
    <name type="scientific">Blastopirellula retiformator</name>
    <dbReference type="NCBI Taxonomy" id="2527970"/>
    <lineage>
        <taxon>Bacteria</taxon>
        <taxon>Pseudomonadati</taxon>
        <taxon>Planctomycetota</taxon>
        <taxon>Planctomycetia</taxon>
        <taxon>Pirellulales</taxon>
        <taxon>Pirellulaceae</taxon>
        <taxon>Blastopirellula</taxon>
    </lineage>
</organism>
<sequence length="42" mass="4814">MNVNSPDRNEATLQTLEQISRKYLEGSQERRAIFTAADMKNS</sequence>
<protein>
    <submittedName>
        <fullName evidence="1">Uncharacterized protein</fullName>
    </submittedName>
</protein>
<proteinExistence type="predicted"/>
<accession>A0A5C5VKF7</accession>